<dbReference type="InterPro" id="IPR052019">
    <property type="entry name" value="F420H2_bilvrd_red/Heme_oxyg"/>
</dbReference>
<evidence type="ECO:0000259" key="2">
    <source>
        <dbReference type="Pfam" id="PF01243"/>
    </source>
</evidence>
<comment type="caution">
    <text evidence="3">The sequence shown here is derived from an EMBL/GenBank/DDBJ whole genome shotgun (WGS) entry which is preliminary data.</text>
</comment>
<evidence type="ECO:0000313" key="3">
    <source>
        <dbReference type="EMBL" id="HEX71553.1"/>
    </source>
</evidence>
<evidence type="ECO:0000256" key="1">
    <source>
        <dbReference type="ARBA" id="ARBA00023002"/>
    </source>
</evidence>
<proteinExistence type="predicted"/>
<dbReference type="GO" id="GO:0016627">
    <property type="term" value="F:oxidoreductase activity, acting on the CH-CH group of donors"/>
    <property type="evidence" value="ECO:0007669"/>
    <property type="project" value="TreeGrafter"/>
</dbReference>
<gene>
    <name evidence="3" type="ORF">ENP13_09995</name>
</gene>
<dbReference type="InterPro" id="IPR012349">
    <property type="entry name" value="Split_barrel_FMN-bd"/>
</dbReference>
<protein>
    <submittedName>
        <fullName evidence="3">TIGR03668 family PPOX class F420-dependent oxidoreductase</fullName>
    </submittedName>
</protein>
<name>A0A7C3ABU8_9BACT</name>
<dbReference type="PANTHER" id="PTHR35176:SF2">
    <property type="entry name" value="F420H(2)-DEPENDENT REDUCTASE RV1155"/>
    <property type="match status" value="1"/>
</dbReference>
<dbReference type="GO" id="GO:0070967">
    <property type="term" value="F:coenzyme F420 binding"/>
    <property type="evidence" value="ECO:0007669"/>
    <property type="project" value="TreeGrafter"/>
</dbReference>
<dbReference type="GO" id="GO:0005829">
    <property type="term" value="C:cytosol"/>
    <property type="evidence" value="ECO:0007669"/>
    <property type="project" value="TreeGrafter"/>
</dbReference>
<dbReference type="InterPro" id="IPR011576">
    <property type="entry name" value="Pyridox_Oxase_N"/>
</dbReference>
<dbReference type="InterPro" id="IPR019967">
    <property type="entry name" value="F420-dep_enz_PPOX_Rv0121"/>
</dbReference>
<dbReference type="SUPFAM" id="SSF50475">
    <property type="entry name" value="FMN-binding split barrel"/>
    <property type="match status" value="1"/>
</dbReference>
<dbReference type="Gene3D" id="2.30.110.10">
    <property type="entry name" value="Electron Transport, Fmn-binding Protein, Chain A"/>
    <property type="match status" value="1"/>
</dbReference>
<organism evidence="3">
    <name type="scientific">Thermorudis sp</name>
    <dbReference type="NCBI Taxonomy" id="1969470"/>
    <lineage>
        <taxon>Bacteria</taxon>
        <taxon>Pseudomonadati</taxon>
        <taxon>Thermomicrobiota</taxon>
        <taxon>Thermomicrobia</taxon>
        <taxon>Thermomicrobia incertae sedis</taxon>
        <taxon>Thermorudis</taxon>
    </lineage>
</organism>
<reference evidence="3" key="1">
    <citation type="journal article" date="2020" name="mSystems">
        <title>Genome- and Community-Level Interaction Insights into Carbon Utilization and Element Cycling Functions of Hydrothermarchaeota in Hydrothermal Sediment.</title>
        <authorList>
            <person name="Zhou Z."/>
            <person name="Liu Y."/>
            <person name="Xu W."/>
            <person name="Pan J."/>
            <person name="Luo Z.H."/>
            <person name="Li M."/>
        </authorList>
    </citation>
    <scope>NUCLEOTIDE SEQUENCE [LARGE SCALE GENOMIC DNA]</scope>
    <source>
        <strain evidence="3">SpSt-192</strain>
    </source>
</reference>
<accession>A0A7C3ABU8</accession>
<dbReference type="AlphaFoldDB" id="A0A7C3ABU8"/>
<dbReference type="PANTHER" id="PTHR35176">
    <property type="entry name" value="HEME OXYGENASE HI_0854-RELATED"/>
    <property type="match status" value="1"/>
</dbReference>
<dbReference type="NCBIfam" id="TIGR03668">
    <property type="entry name" value="Rv0121_F420"/>
    <property type="match status" value="1"/>
</dbReference>
<dbReference type="Pfam" id="PF01243">
    <property type="entry name" value="PNPOx_N"/>
    <property type="match status" value="1"/>
</dbReference>
<dbReference type="EMBL" id="DSID01000760">
    <property type="protein sequence ID" value="HEX71553.1"/>
    <property type="molecule type" value="Genomic_DNA"/>
</dbReference>
<keyword evidence="1" id="KW-0560">Oxidoreductase</keyword>
<feature type="domain" description="Pyridoxamine 5'-phosphate oxidase N-terminal" evidence="2">
    <location>
        <begin position="7"/>
        <end position="139"/>
    </location>
</feature>
<sequence>MAVTLSPAERAFVDAQRVAHLATVDARGEPHVVPVCYAYDGLCFYTPIDEKPKRGDRPLKRVRNVQETGRAALVVDRYDEDWSRLAWVMVRGRAEILEPAHPDHSRALALLRDRYPQYRGMALERLPVIALTPERVASWGALAG</sequence>